<dbReference type="AlphaFoldDB" id="A0A368JWK3"/>
<accession>A0A368JWK3</accession>
<dbReference type="SUPFAM" id="SSF63411">
    <property type="entry name" value="LuxS/MPP-like metallohydrolase"/>
    <property type="match status" value="4"/>
</dbReference>
<evidence type="ECO:0000256" key="1">
    <source>
        <dbReference type="ARBA" id="ARBA00001947"/>
    </source>
</evidence>
<dbReference type="Proteomes" id="UP000253383">
    <property type="component" value="Unassembled WGS sequence"/>
</dbReference>
<feature type="domain" description="Peptidase M16 N-terminal" evidence="10">
    <location>
        <begin position="157"/>
        <end position="250"/>
    </location>
</feature>
<dbReference type="EMBL" id="QOWE01000002">
    <property type="protein sequence ID" value="RCR71326.1"/>
    <property type="molecule type" value="Genomic_DNA"/>
</dbReference>
<evidence type="ECO:0000256" key="4">
    <source>
        <dbReference type="ARBA" id="ARBA00022723"/>
    </source>
</evidence>
<dbReference type="PANTHER" id="PTHR43690">
    <property type="entry name" value="NARDILYSIN"/>
    <property type="match status" value="1"/>
</dbReference>
<dbReference type="InterPro" id="IPR001431">
    <property type="entry name" value="Pept_M16_Zn_BS"/>
</dbReference>
<dbReference type="Pfam" id="PF05193">
    <property type="entry name" value="Peptidase_M16_C"/>
    <property type="match status" value="2"/>
</dbReference>
<evidence type="ECO:0000256" key="2">
    <source>
        <dbReference type="ARBA" id="ARBA00007261"/>
    </source>
</evidence>
<comment type="similarity">
    <text evidence="2 8">Belongs to the peptidase M16 family.</text>
</comment>
<evidence type="ECO:0000313" key="13">
    <source>
        <dbReference type="Proteomes" id="UP000253383"/>
    </source>
</evidence>
<dbReference type="OrthoDB" id="9811314at2"/>
<dbReference type="PROSITE" id="PS00143">
    <property type="entry name" value="INSULINASE"/>
    <property type="match status" value="1"/>
</dbReference>
<dbReference type="Gene3D" id="3.30.830.10">
    <property type="entry name" value="Metalloenzyme, LuxS/M16 peptidase-like"/>
    <property type="match status" value="4"/>
</dbReference>
<dbReference type="GO" id="GO:0046872">
    <property type="term" value="F:metal ion binding"/>
    <property type="evidence" value="ECO:0007669"/>
    <property type="project" value="UniProtKB-KW"/>
</dbReference>
<keyword evidence="4" id="KW-0479">Metal-binding</keyword>
<dbReference type="InterPro" id="IPR011765">
    <property type="entry name" value="Pept_M16_N"/>
</dbReference>
<evidence type="ECO:0000256" key="6">
    <source>
        <dbReference type="ARBA" id="ARBA00022833"/>
    </source>
</evidence>
<keyword evidence="7" id="KW-0482">Metalloprotease</keyword>
<feature type="domain" description="Peptidase M16 N-terminal" evidence="10">
    <location>
        <begin position="78"/>
        <end position="109"/>
    </location>
</feature>
<feature type="chain" id="PRO_5017033767" evidence="9">
    <location>
        <begin position="21"/>
        <end position="981"/>
    </location>
</feature>
<keyword evidence="13" id="KW-1185">Reference proteome</keyword>
<dbReference type="Pfam" id="PF00675">
    <property type="entry name" value="Peptidase_M16"/>
    <property type="match status" value="2"/>
</dbReference>
<dbReference type="GO" id="GO:0004222">
    <property type="term" value="F:metalloendopeptidase activity"/>
    <property type="evidence" value="ECO:0007669"/>
    <property type="project" value="InterPro"/>
</dbReference>
<feature type="signal peptide" evidence="9">
    <location>
        <begin position="1"/>
        <end position="20"/>
    </location>
</feature>
<gene>
    <name evidence="12" type="ORF">DUE52_03530</name>
</gene>
<dbReference type="InterPro" id="IPR007863">
    <property type="entry name" value="Peptidase_M16_C"/>
</dbReference>
<dbReference type="RefSeq" id="WP_114404567.1">
    <property type="nucleotide sequence ID" value="NZ_QOWE01000002.1"/>
</dbReference>
<dbReference type="GO" id="GO:0006508">
    <property type="term" value="P:proteolysis"/>
    <property type="evidence" value="ECO:0007669"/>
    <property type="project" value="UniProtKB-KW"/>
</dbReference>
<protein>
    <submittedName>
        <fullName evidence="12">Insulinase family protein</fullName>
    </submittedName>
</protein>
<comment type="cofactor">
    <cofactor evidence="1">
        <name>Zn(2+)</name>
        <dbReference type="ChEBI" id="CHEBI:29105"/>
    </cofactor>
</comment>
<dbReference type="PANTHER" id="PTHR43690:SF17">
    <property type="entry name" value="PROTEIN YHJJ"/>
    <property type="match status" value="1"/>
</dbReference>
<sequence>MKQFLLSLSLLLVIVPSAMAQKTGAATEWKTATSNGYTYRYVTNDPMQTRFYTLKNQLTVILSVNKKEPRIFSFMPTRAGSNTDPRSNTGLAHYLEHMLFKGTDRYGSLDWAKEKPLLDQIDALYERYNQTTDTVQRKAIYREIDQKSGEAAKFAIANEYDKMIANMGAQNSNAFTSYEVTCYLEDIPANAIDRYLTLQAERFRNPVLRIFHTELEAVYEEKNRSLDNDPWKVEETLMAALFPVHNYGQQTTIGTVEHLKNPSLIEIRKYFNNYYVPNNMAIIMAGDLNPDEVIKKIDEKFSYWQPKAVKLYNPAPEASLTRIQTREVFGPTPDNVRIGYRLPGVLDVKASLLATLADEVMSNSAAGLIDLNLNKQQKILGGGSTIEKLKDYSIWTMSGRPKQGQTLEEVKDLLIGQVEKLKRGEFDEKILRAIVNNYKLNAIRGLENNYSRVAPMLDAFVNDKGESWVDYTRRLDEMSKITKKDVVAFANQWFKDNYVVVYKRKGEDKSIQKVEKPAITPVATNTDKQSPFLQTVNDLPMAPIKPVWLDYKKDVKRGKAGMADVLYAANVENEIFRLGYRLKIGTYHSKLMGLATQYLAFLSTPNLSAEQVSTEFYSLACSYSIQPGNEYTTIRLSGLQENFEPAVNLLETLLRTCKPDEKALEELKGRVLKQRSDAKLSKETIMQGLMQYAQYGPQNPFNNQLTNDELQKVTAAELVAFLHNLVNLPHQIIYYGPKPLAVFEKQIVTLHKLPATFAAVPTKQAFKQVAQNENQVLFADYDMVQSEISWVRNTRAYDPAQTPVVEFFNNYFGGGMASVVFQTLRESKALAYSTYAYYDTPAKKDEQYTLIGYIGSQADKLPEAVAGMNELLNALPESPVALDAARKGMKKGYETERVLQDAVIYSYLAAEEKGLDYDERQKIYDALDQLSYTDLKKFSDEHLANKPYTYCIVASEKRVNADQLSQYGNVKKVSLEEIFGY</sequence>
<evidence type="ECO:0000313" key="12">
    <source>
        <dbReference type="EMBL" id="RCR71326.1"/>
    </source>
</evidence>
<evidence type="ECO:0000256" key="5">
    <source>
        <dbReference type="ARBA" id="ARBA00022801"/>
    </source>
</evidence>
<evidence type="ECO:0000256" key="3">
    <source>
        <dbReference type="ARBA" id="ARBA00022670"/>
    </source>
</evidence>
<keyword evidence="9" id="KW-0732">Signal</keyword>
<evidence type="ECO:0000256" key="7">
    <source>
        <dbReference type="ARBA" id="ARBA00023049"/>
    </source>
</evidence>
<dbReference type="InterPro" id="IPR011249">
    <property type="entry name" value="Metalloenz_LuxS/M16"/>
</dbReference>
<feature type="domain" description="Peptidase M16 C-terminal" evidence="11">
    <location>
        <begin position="266"/>
        <end position="437"/>
    </location>
</feature>
<keyword evidence="5" id="KW-0378">Hydrolase</keyword>
<evidence type="ECO:0000259" key="10">
    <source>
        <dbReference type="Pfam" id="PF00675"/>
    </source>
</evidence>
<dbReference type="InterPro" id="IPR050626">
    <property type="entry name" value="Peptidase_M16"/>
</dbReference>
<feature type="domain" description="Peptidase M16 C-terminal" evidence="11">
    <location>
        <begin position="761"/>
        <end position="877"/>
    </location>
</feature>
<evidence type="ECO:0000256" key="9">
    <source>
        <dbReference type="SAM" id="SignalP"/>
    </source>
</evidence>
<reference evidence="12 13" key="1">
    <citation type="submission" date="2018-07" db="EMBL/GenBank/DDBJ databases">
        <title>Genome analysis of Larkinella rosea.</title>
        <authorList>
            <person name="Zhou Z."/>
            <person name="Wang G."/>
        </authorList>
    </citation>
    <scope>NUCLEOTIDE SEQUENCE [LARGE SCALE GENOMIC DNA]</scope>
    <source>
        <strain evidence="13">zzj9</strain>
    </source>
</reference>
<organism evidence="12 13">
    <name type="scientific">Larkinella punicea</name>
    <dbReference type="NCBI Taxonomy" id="2315727"/>
    <lineage>
        <taxon>Bacteria</taxon>
        <taxon>Pseudomonadati</taxon>
        <taxon>Bacteroidota</taxon>
        <taxon>Cytophagia</taxon>
        <taxon>Cytophagales</taxon>
        <taxon>Spirosomataceae</taxon>
        <taxon>Larkinella</taxon>
    </lineage>
</organism>
<evidence type="ECO:0000259" key="11">
    <source>
        <dbReference type="Pfam" id="PF05193"/>
    </source>
</evidence>
<evidence type="ECO:0000256" key="8">
    <source>
        <dbReference type="RuleBase" id="RU004447"/>
    </source>
</evidence>
<keyword evidence="6" id="KW-0862">Zinc</keyword>
<name>A0A368JWK3_9BACT</name>
<comment type="caution">
    <text evidence="12">The sequence shown here is derived from an EMBL/GenBank/DDBJ whole genome shotgun (WGS) entry which is preliminary data.</text>
</comment>
<proteinExistence type="inferred from homology"/>
<keyword evidence="3" id="KW-0645">Protease</keyword>